<organism evidence="1 2">
    <name type="scientific">Symbiodinium natans</name>
    <dbReference type="NCBI Taxonomy" id="878477"/>
    <lineage>
        <taxon>Eukaryota</taxon>
        <taxon>Sar</taxon>
        <taxon>Alveolata</taxon>
        <taxon>Dinophyceae</taxon>
        <taxon>Suessiales</taxon>
        <taxon>Symbiodiniaceae</taxon>
        <taxon>Symbiodinium</taxon>
    </lineage>
</organism>
<name>A0A812P686_9DINO</name>
<dbReference type="InterPro" id="IPR039437">
    <property type="entry name" value="FrzH/put_lumazine-bd"/>
</dbReference>
<dbReference type="EMBL" id="CAJNDS010002106">
    <property type="protein sequence ID" value="CAE7330612.1"/>
    <property type="molecule type" value="Genomic_DNA"/>
</dbReference>
<gene>
    <name evidence="1" type="ORF">SNAT2548_LOCUS17299</name>
</gene>
<dbReference type="Gene3D" id="3.10.450.50">
    <property type="match status" value="1"/>
</dbReference>
<dbReference type="OrthoDB" id="420299at2759"/>
<evidence type="ECO:0000313" key="2">
    <source>
        <dbReference type="Proteomes" id="UP000604046"/>
    </source>
</evidence>
<dbReference type="SUPFAM" id="SSF54427">
    <property type="entry name" value="NTF2-like"/>
    <property type="match status" value="1"/>
</dbReference>
<dbReference type="Pfam" id="PF12893">
    <property type="entry name" value="Lumazine_bd_2"/>
    <property type="match status" value="1"/>
</dbReference>
<dbReference type="InterPro" id="IPR032710">
    <property type="entry name" value="NTF2-like_dom_sf"/>
</dbReference>
<proteinExistence type="predicted"/>
<protein>
    <submittedName>
        <fullName evidence="1">Uncharacterized protein</fullName>
    </submittedName>
</protein>
<evidence type="ECO:0000313" key="1">
    <source>
        <dbReference type="EMBL" id="CAE7330612.1"/>
    </source>
</evidence>
<keyword evidence="2" id="KW-1185">Reference proteome</keyword>
<sequence length="262" mass="28962">MVREWLGNTFHARGGHVVANRVLWAQKPLTIFLWQGCSVLHVELDGSFRSTPGAEYVLPSGSSVDQAVVETVRVLQAGGKNSAAVYARIAGEVSLWLVFLKGERWQCISAAVSTPGEMTEPKDFDGISGCVWQGYCRANRACDGKAMAEYFHDTCRLTFVDGTGSVVIIDSAQFCNMVQTRYTTPMHKDYAHLQHDPRIASRDSLLSIDFGSLSAPVAMVVLTVAHPPCLWTDLLTVAKIQGKWWIVHKSSCKDPFLEEEKK</sequence>
<dbReference type="Proteomes" id="UP000604046">
    <property type="component" value="Unassembled WGS sequence"/>
</dbReference>
<accession>A0A812P686</accession>
<comment type="caution">
    <text evidence="1">The sequence shown here is derived from an EMBL/GenBank/DDBJ whole genome shotgun (WGS) entry which is preliminary data.</text>
</comment>
<dbReference type="AlphaFoldDB" id="A0A812P686"/>
<reference evidence="1" key="1">
    <citation type="submission" date="2021-02" db="EMBL/GenBank/DDBJ databases">
        <authorList>
            <person name="Dougan E. K."/>
            <person name="Rhodes N."/>
            <person name="Thang M."/>
            <person name="Chan C."/>
        </authorList>
    </citation>
    <scope>NUCLEOTIDE SEQUENCE</scope>
</reference>